<reference evidence="2 3" key="1">
    <citation type="submission" date="2015-05" db="EMBL/GenBank/DDBJ databases">
        <title>Whole genome sequence and identification of bacterial endophytes from Costus igneus.</title>
        <authorList>
            <person name="Lee Y.P."/>
            <person name="Gan H.M."/>
            <person name="Eng W."/>
            <person name="Wheatley M.S."/>
            <person name="Caraballo A."/>
            <person name="Polter S."/>
            <person name="Savka M.A."/>
            <person name="Hudson A.O."/>
        </authorList>
    </citation>
    <scope>NUCLEOTIDE SEQUENCE [LARGE SCALE GENOMIC DNA]</scope>
    <source>
        <strain evidence="2 3">RIT379</strain>
    </source>
</reference>
<accession>A0A0J1IIH5</accession>
<evidence type="ECO:0000313" key="3">
    <source>
        <dbReference type="Proteomes" id="UP000036045"/>
    </source>
</evidence>
<dbReference type="OrthoDB" id="1707128at2"/>
<gene>
    <name evidence="2" type="ORF">ABW02_15095</name>
</gene>
<name>A0A0J1IIH5_NIACI</name>
<dbReference type="AlphaFoldDB" id="A0A0J1IIH5"/>
<evidence type="ECO:0000259" key="1">
    <source>
        <dbReference type="Pfam" id="PF06114"/>
    </source>
</evidence>
<dbReference type="PATRIC" id="fig|1397.4.peg.1199"/>
<evidence type="ECO:0000313" key="2">
    <source>
        <dbReference type="EMBL" id="KLV25697.1"/>
    </source>
</evidence>
<sequence>MRYESLLNEANKYLYIYEKQLPENIKGLQGENVIWINKNISTRAEKLSTLVEEMGHYHTSYGNILDQSDIRNRKQELRARQWGYEKIFPLEAIIQAHKAGIKNKYELAEFIGVTEEFIEESLKRYIEKFGVSVHYKKFTICFEPLGVVEWFEDSF</sequence>
<dbReference type="Proteomes" id="UP000036045">
    <property type="component" value="Unassembled WGS sequence"/>
</dbReference>
<dbReference type="Pfam" id="PF06114">
    <property type="entry name" value="Peptidase_M78"/>
    <property type="match status" value="1"/>
</dbReference>
<feature type="domain" description="IrrE N-terminal-like" evidence="1">
    <location>
        <begin position="21"/>
        <end position="122"/>
    </location>
</feature>
<organism evidence="2 3">
    <name type="scientific">Niallia circulans</name>
    <name type="common">Bacillus circulans</name>
    <dbReference type="NCBI Taxonomy" id="1397"/>
    <lineage>
        <taxon>Bacteria</taxon>
        <taxon>Bacillati</taxon>
        <taxon>Bacillota</taxon>
        <taxon>Bacilli</taxon>
        <taxon>Bacillales</taxon>
        <taxon>Bacillaceae</taxon>
        <taxon>Niallia</taxon>
    </lineage>
</organism>
<dbReference type="EMBL" id="LDPH01000014">
    <property type="protein sequence ID" value="KLV25697.1"/>
    <property type="molecule type" value="Genomic_DNA"/>
</dbReference>
<protein>
    <submittedName>
        <fullName evidence="2">Membrane protein</fullName>
    </submittedName>
</protein>
<comment type="caution">
    <text evidence="2">The sequence shown here is derived from an EMBL/GenBank/DDBJ whole genome shotgun (WGS) entry which is preliminary data.</text>
</comment>
<proteinExistence type="predicted"/>
<keyword evidence="3" id="KW-1185">Reference proteome</keyword>
<dbReference type="RefSeq" id="WP_047943122.1">
    <property type="nucleotide sequence ID" value="NZ_LDPH01000014.1"/>
</dbReference>
<dbReference type="InterPro" id="IPR010359">
    <property type="entry name" value="IrrE_HExxH"/>
</dbReference>